<comment type="similarity">
    <text evidence="1">Belongs to the type-I restriction system S methylase family.</text>
</comment>
<dbReference type="InterPro" id="IPR000055">
    <property type="entry name" value="Restrct_endonuc_typeI_TRD"/>
</dbReference>
<dbReference type="Gene3D" id="1.10.287.1120">
    <property type="entry name" value="Bipartite methylase S protein"/>
    <property type="match status" value="1"/>
</dbReference>
<dbReference type="InterPro" id="IPR052021">
    <property type="entry name" value="Type-I_RS_S_subunit"/>
</dbReference>
<evidence type="ECO:0000256" key="2">
    <source>
        <dbReference type="ARBA" id="ARBA00022747"/>
    </source>
</evidence>
<sequence>MLQNNVPEGWSQMPLKEGLDRVVGGGTPSRTVLEFWSGNIPWASVKDFKDGILTINKTEEHISDKGLRNSASNLIDKGKVLVCTRMAVGRSAINTVPVAINQDIKALYTNDRLNEKFLLYFLKHVQSKMESISIGSTVKGIQVKDLLSLVIRVPSLPEQRRIAEILDTLDETIRKTEALIGKLKQVKAGLLHDLLTRGIDEHGQLRNSATHPEQFKDSPLGRIPREWRITLLIEHIDLPKGQVDPRDEPFNQWPLIAPDHIESETGRVLEYVTAEEQGAISGKYVFKSGDVLYSKIRPYLRKAAIAEGFGLCSADMYPLAPKNTIDSYFLLLVILGEHFSRYADACSGRTGIPKLNREELSQFKVALPPIEEQKRIVSVAHLQDKRIQKEQSYLNKLQQLKKGLMEDLLTGKVRVNQLEEVQA</sequence>
<dbReference type="PANTHER" id="PTHR30408">
    <property type="entry name" value="TYPE-1 RESTRICTION ENZYME ECOKI SPECIFICITY PROTEIN"/>
    <property type="match status" value="1"/>
</dbReference>
<name>A0A7D3Y263_9BACL</name>
<dbReference type="REBASE" id="393948">
    <property type="entry name" value="S.KpuW9323ORF9630P"/>
</dbReference>
<dbReference type="KEGG" id="kpul:GXN76_09625"/>
<dbReference type="CDD" id="cd16961">
    <property type="entry name" value="RMtype1_S_TRD-CR_like"/>
    <property type="match status" value="1"/>
</dbReference>
<dbReference type="Proteomes" id="UP000503088">
    <property type="component" value="Chromosome"/>
</dbReference>
<evidence type="ECO:0000313" key="5">
    <source>
        <dbReference type="EMBL" id="QKG84703.1"/>
    </source>
</evidence>
<proteinExistence type="inferred from homology"/>
<dbReference type="RefSeq" id="WP_173222670.1">
    <property type="nucleotide sequence ID" value="NZ_CP048104.1"/>
</dbReference>
<accession>A0A7D3Y263</accession>
<keyword evidence="2" id="KW-0680">Restriction system</keyword>
<dbReference type="SUPFAM" id="SSF116734">
    <property type="entry name" value="DNA methylase specificity domain"/>
    <property type="match status" value="2"/>
</dbReference>
<evidence type="ECO:0000256" key="3">
    <source>
        <dbReference type="ARBA" id="ARBA00023125"/>
    </source>
</evidence>
<organism evidence="5 6">
    <name type="scientific">Kroppenstedtia pulmonis</name>
    <dbReference type="NCBI Taxonomy" id="1380685"/>
    <lineage>
        <taxon>Bacteria</taxon>
        <taxon>Bacillati</taxon>
        <taxon>Bacillota</taxon>
        <taxon>Bacilli</taxon>
        <taxon>Bacillales</taxon>
        <taxon>Thermoactinomycetaceae</taxon>
        <taxon>Kroppenstedtia</taxon>
    </lineage>
</organism>
<reference evidence="5 6" key="1">
    <citation type="submission" date="2020-01" db="EMBL/GenBank/DDBJ databases">
        <authorList>
            <person name="Gulvik C.A."/>
            <person name="Batra D.G."/>
        </authorList>
    </citation>
    <scope>NUCLEOTIDE SEQUENCE [LARGE SCALE GENOMIC DNA]</scope>
    <source>
        <strain evidence="5 6">W9323</strain>
    </source>
</reference>
<dbReference type="Pfam" id="PF01420">
    <property type="entry name" value="Methylase_S"/>
    <property type="match status" value="2"/>
</dbReference>
<keyword evidence="3" id="KW-0238">DNA-binding</keyword>
<dbReference type="InterPro" id="IPR044946">
    <property type="entry name" value="Restrct_endonuc_typeI_TRD_sf"/>
</dbReference>
<dbReference type="PANTHER" id="PTHR30408:SF12">
    <property type="entry name" value="TYPE I RESTRICTION ENZYME MJAVIII SPECIFICITY SUBUNIT"/>
    <property type="match status" value="1"/>
</dbReference>
<evidence type="ECO:0000259" key="4">
    <source>
        <dbReference type="Pfam" id="PF01420"/>
    </source>
</evidence>
<evidence type="ECO:0000256" key="1">
    <source>
        <dbReference type="ARBA" id="ARBA00010923"/>
    </source>
</evidence>
<feature type="domain" description="Type I restriction modification DNA specificity" evidence="4">
    <location>
        <begin position="7"/>
        <end position="184"/>
    </location>
</feature>
<dbReference type="AlphaFoldDB" id="A0A7D3Y263"/>
<dbReference type="GO" id="GO:0009307">
    <property type="term" value="P:DNA restriction-modification system"/>
    <property type="evidence" value="ECO:0007669"/>
    <property type="project" value="UniProtKB-KW"/>
</dbReference>
<feature type="domain" description="Type I restriction modification DNA specificity" evidence="4">
    <location>
        <begin position="281"/>
        <end position="396"/>
    </location>
</feature>
<keyword evidence="6" id="KW-1185">Reference proteome</keyword>
<dbReference type="Gene3D" id="3.90.220.20">
    <property type="entry name" value="DNA methylase specificity domains"/>
    <property type="match status" value="2"/>
</dbReference>
<dbReference type="GO" id="GO:0003677">
    <property type="term" value="F:DNA binding"/>
    <property type="evidence" value="ECO:0007669"/>
    <property type="project" value="UniProtKB-KW"/>
</dbReference>
<dbReference type="CDD" id="cd17285">
    <property type="entry name" value="RMtype1_S_Csp16704I_TRD2-CR2_like"/>
    <property type="match status" value="1"/>
</dbReference>
<dbReference type="EMBL" id="CP048104">
    <property type="protein sequence ID" value="QKG84703.1"/>
    <property type="molecule type" value="Genomic_DNA"/>
</dbReference>
<gene>
    <name evidence="5" type="ORF">GXN76_09625</name>
</gene>
<evidence type="ECO:0000313" key="6">
    <source>
        <dbReference type="Proteomes" id="UP000503088"/>
    </source>
</evidence>
<protein>
    <recommendedName>
        <fullName evidence="4">Type I restriction modification DNA specificity domain-containing protein</fullName>
    </recommendedName>
</protein>